<evidence type="ECO:0000313" key="2">
    <source>
        <dbReference type="Proteomes" id="UP000509579"/>
    </source>
</evidence>
<geneLocation type="plasmid" evidence="1 2">
    <name>unnamed1</name>
</geneLocation>
<dbReference type="KEGG" id="aant:HUK68_19545"/>
<keyword evidence="2" id="KW-1185">Reference proteome</keyword>
<reference evidence="1 2" key="1">
    <citation type="submission" date="2020-06" db="EMBL/GenBank/DDBJ databases">
        <title>Acidovorax antarctica sp. nov., isolated from Corinth ice sheet soil, Antarctic Fields Peninsula.</title>
        <authorList>
            <person name="Xu Q."/>
            <person name="Peng F."/>
        </authorList>
    </citation>
    <scope>NUCLEOTIDE SEQUENCE [LARGE SCALE GENOMIC DNA]</scope>
    <source>
        <strain evidence="1 2">16-35-5</strain>
        <plasmid evidence="1 2">unnamed1</plasmid>
    </source>
</reference>
<dbReference type="EMBL" id="CP054841">
    <property type="protein sequence ID" value="QKV55634.1"/>
    <property type="molecule type" value="Genomic_DNA"/>
</dbReference>
<organism evidence="1 2">
    <name type="scientific">Comamonas antarctica</name>
    <dbReference type="NCBI Taxonomy" id="2743470"/>
    <lineage>
        <taxon>Bacteria</taxon>
        <taxon>Pseudomonadati</taxon>
        <taxon>Pseudomonadota</taxon>
        <taxon>Betaproteobacteria</taxon>
        <taxon>Burkholderiales</taxon>
        <taxon>Comamonadaceae</taxon>
        <taxon>Comamonas</taxon>
    </lineage>
</organism>
<accession>A0A6N1X889</accession>
<gene>
    <name evidence="1" type="ORF">HUK68_19545</name>
</gene>
<sequence>MLASASLTGCFLTRVSDSRHAREVEELQAVGFTIDQARASATQKGYDCDAQPDRGRTVRSALGDRKTDILRCSKTSAELICPQRRYVVFNIDPESGRVREMGQRITQKSCF</sequence>
<protein>
    <submittedName>
        <fullName evidence="1">Uncharacterized protein</fullName>
    </submittedName>
</protein>
<name>A0A6N1X889_9BURK</name>
<keyword evidence="1" id="KW-0614">Plasmid</keyword>
<dbReference type="AlphaFoldDB" id="A0A6N1X889"/>
<dbReference type="Proteomes" id="UP000509579">
    <property type="component" value="Plasmid unnamed1"/>
</dbReference>
<proteinExistence type="predicted"/>
<evidence type="ECO:0000313" key="1">
    <source>
        <dbReference type="EMBL" id="QKV55634.1"/>
    </source>
</evidence>